<dbReference type="AlphaFoldDB" id="A0A2V1D2V8"/>
<reference evidence="1 2" key="1">
    <citation type="journal article" date="2018" name="Sci. Rep.">
        <title>Comparative genomics provides insights into the lifestyle and reveals functional heterogeneity of dark septate endophytic fungi.</title>
        <authorList>
            <person name="Knapp D.G."/>
            <person name="Nemeth J.B."/>
            <person name="Barry K."/>
            <person name="Hainaut M."/>
            <person name="Henrissat B."/>
            <person name="Johnson J."/>
            <person name="Kuo A."/>
            <person name="Lim J.H.P."/>
            <person name="Lipzen A."/>
            <person name="Nolan M."/>
            <person name="Ohm R.A."/>
            <person name="Tamas L."/>
            <person name="Grigoriev I.V."/>
            <person name="Spatafora J.W."/>
            <person name="Nagy L.G."/>
            <person name="Kovacs G.M."/>
        </authorList>
    </citation>
    <scope>NUCLEOTIDE SEQUENCE [LARGE SCALE GENOMIC DNA]</scope>
    <source>
        <strain evidence="1 2">DSE2036</strain>
    </source>
</reference>
<name>A0A2V1D2V8_9PLEO</name>
<evidence type="ECO:0000313" key="1">
    <source>
        <dbReference type="EMBL" id="PVH92348.1"/>
    </source>
</evidence>
<gene>
    <name evidence="1" type="ORF">DM02DRAFT_543858</name>
</gene>
<dbReference type="EMBL" id="KZ805692">
    <property type="protein sequence ID" value="PVH92348.1"/>
    <property type="molecule type" value="Genomic_DNA"/>
</dbReference>
<keyword evidence="2" id="KW-1185">Reference proteome</keyword>
<dbReference type="STRING" id="97972.A0A2V1D2V8"/>
<proteinExistence type="predicted"/>
<accession>A0A2V1D2V8</accession>
<dbReference type="Proteomes" id="UP000244855">
    <property type="component" value="Unassembled WGS sequence"/>
</dbReference>
<organism evidence="1 2">
    <name type="scientific">Periconia macrospinosa</name>
    <dbReference type="NCBI Taxonomy" id="97972"/>
    <lineage>
        <taxon>Eukaryota</taxon>
        <taxon>Fungi</taxon>
        <taxon>Dikarya</taxon>
        <taxon>Ascomycota</taxon>
        <taxon>Pezizomycotina</taxon>
        <taxon>Dothideomycetes</taxon>
        <taxon>Pleosporomycetidae</taxon>
        <taxon>Pleosporales</taxon>
        <taxon>Massarineae</taxon>
        <taxon>Periconiaceae</taxon>
        <taxon>Periconia</taxon>
    </lineage>
</organism>
<feature type="non-terminal residue" evidence="1">
    <location>
        <position position="488"/>
    </location>
</feature>
<dbReference type="OrthoDB" id="4160379at2759"/>
<evidence type="ECO:0000313" key="2">
    <source>
        <dbReference type="Proteomes" id="UP000244855"/>
    </source>
</evidence>
<protein>
    <submittedName>
        <fullName evidence="1">Uncharacterized protein</fullName>
    </submittedName>
</protein>
<sequence>MEFIWAGLAVEDPDGLTLSPSSRIPETVFQLLVMFWTDLSTDGLLGGKAIIHFSGVLGIHPCELAYRTAYDYTPYLAALMWIGRLVILEYALPLRAYTTLDIPWPARASYADQGRRLCAEIRPRYLQRGSLSPMGYLIERLQHDRAIAKREGPRTNMSWSLDGQTLDIAGSRITMHEFRQTVHFLIARTEQATRRLMFDWWPKVELSAVRDNLAKHRPGYSFLQDPANQLQSSFRNLSRRAFSRDGGQFALKGKGREQAVLYLKQCNRLVKLLFSGIHTTSGMPARGEELRVLRWADTAAVQRNIFICQSRIILVFSYNKASQNSNNSFFIVRVPCSAVERCLFLYLAYIRPFSDFLSRQLKLVSATAPTNPHLFTVYDSPSACFSSASCSKTLQQSTTECPIQLSFKTYRQVAVAVSKKHLPSLVQPFDPNAPKDYDGFLRLLSFQTGHNPSTHAGAYALDRAYPAKLQPELVERYFQNSRVWHQFL</sequence>